<dbReference type="SUPFAM" id="SSF53187">
    <property type="entry name" value="Zn-dependent exopeptidases"/>
    <property type="match status" value="1"/>
</dbReference>
<dbReference type="InterPro" id="IPR007365">
    <property type="entry name" value="TFR-like_dimer_dom"/>
</dbReference>
<dbReference type="InterPro" id="IPR046450">
    <property type="entry name" value="PA_dom_sf"/>
</dbReference>
<feature type="transmembrane region" description="Helical" evidence="4">
    <location>
        <begin position="1097"/>
        <end position="1118"/>
    </location>
</feature>
<dbReference type="CDD" id="cd17330">
    <property type="entry name" value="MFS_SLC46_TetA_like"/>
    <property type="match status" value="1"/>
</dbReference>
<evidence type="ECO:0000313" key="7">
    <source>
        <dbReference type="Proteomes" id="UP000191285"/>
    </source>
</evidence>
<feature type="transmembrane region" description="Helical" evidence="4">
    <location>
        <begin position="33"/>
        <end position="55"/>
    </location>
</feature>
<accession>A0A1V6T4K3</accession>
<evidence type="ECO:0000256" key="2">
    <source>
        <dbReference type="ARBA" id="ARBA00005634"/>
    </source>
</evidence>
<dbReference type="InterPro" id="IPR011701">
    <property type="entry name" value="MFS"/>
</dbReference>
<dbReference type="Proteomes" id="UP000191285">
    <property type="component" value="Unassembled WGS sequence"/>
</dbReference>
<keyword evidence="4" id="KW-0472">Membrane</keyword>
<feature type="transmembrane region" description="Helical" evidence="4">
    <location>
        <begin position="1066"/>
        <end position="1085"/>
    </location>
</feature>
<dbReference type="STRING" id="303698.A0A1V6T4K3"/>
<dbReference type="CDD" id="cd08022">
    <property type="entry name" value="M28_PSMA_like"/>
    <property type="match status" value="1"/>
</dbReference>
<evidence type="ECO:0000259" key="5">
    <source>
        <dbReference type="PROSITE" id="PS50850"/>
    </source>
</evidence>
<dbReference type="FunFam" id="3.40.630.10:FF:000101">
    <property type="entry name" value="N-acetylated alpha-linked acidic dipeptidase like 1"/>
    <property type="match status" value="1"/>
</dbReference>
<feature type="domain" description="Major facilitator superfamily (MFS) profile" evidence="5">
    <location>
        <begin position="737"/>
        <end position="1220"/>
    </location>
</feature>
<organism evidence="6 7">
    <name type="scientific">Penicillium steckii</name>
    <dbReference type="NCBI Taxonomy" id="303698"/>
    <lineage>
        <taxon>Eukaryota</taxon>
        <taxon>Fungi</taxon>
        <taxon>Dikarya</taxon>
        <taxon>Ascomycota</taxon>
        <taxon>Pezizomycotina</taxon>
        <taxon>Eurotiomycetes</taxon>
        <taxon>Eurotiomycetidae</taxon>
        <taxon>Eurotiales</taxon>
        <taxon>Aspergillaceae</taxon>
        <taxon>Penicillium</taxon>
    </lineage>
</organism>
<dbReference type="Gene3D" id="1.20.1250.20">
    <property type="entry name" value="MFS general substrate transporter like domains"/>
    <property type="match status" value="1"/>
</dbReference>
<dbReference type="InterPro" id="IPR036259">
    <property type="entry name" value="MFS_trans_sf"/>
</dbReference>
<dbReference type="OrthoDB" id="5841748at2759"/>
<dbReference type="InterPro" id="IPR039373">
    <property type="entry name" value="Peptidase_M28B"/>
</dbReference>
<dbReference type="GO" id="GO:0016020">
    <property type="term" value="C:membrane"/>
    <property type="evidence" value="ECO:0007669"/>
    <property type="project" value="UniProtKB-SubCell"/>
</dbReference>
<dbReference type="EMBL" id="MLKD01000012">
    <property type="protein sequence ID" value="OQE21247.1"/>
    <property type="molecule type" value="Genomic_DNA"/>
</dbReference>
<dbReference type="Pfam" id="PF04389">
    <property type="entry name" value="Peptidase_M28"/>
    <property type="match status" value="1"/>
</dbReference>
<dbReference type="PANTHER" id="PTHR10404">
    <property type="entry name" value="N-ACETYLATED-ALPHA-LINKED ACIDIC DIPEPTIDASE"/>
    <property type="match status" value="1"/>
</dbReference>
<keyword evidence="4" id="KW-0812">Transmembrane</keyword>
<dbReference type="AlphaFoldDB" id="A0A1V6T4K3"/>
<feature type="transmembrane region" description="Helical" evidence="4">
    <location>
        <begin position="1012"/>
        <end position="1036"/>
    </location>
</feature>
<comment type="caution">
    <text evidence="6">The sequence shown here is derived from an EMBL/GenBank/DDBJ whole genome shotgun (WGS) entry which is preliminary data.</text>
</comment>
<protein>
    <recommendedName>
        <fullName evidence="5">Major facilitator superfamily (MFS) profile domain-containing protein</fullName>
    </recommendedName>
</protein>
<evidence type="ECO:0000313" key="6">
    <source>
        <dbReference type="EMBL" id="OQE21247.1"/>
    </source>
</evidence>
<dbReference type="Gene3D" id="1.20.930.40">
    <property type="entry name" value="Transferrin receptor-like, dimerisation domain"/>
    <property type="match status" value="1"/>
</dbReference>
<dbReference type="Pfam" id="PF07690">
    <property type="entry name" value="MFS_1"/>
    <property type="match status" value="1"/>
</dbReference>
<gene>
    <name evidence="6" type="ORF">PENSTE_c012G06588</name>
</gene>
<feature type="transmembrane region" description="Helical" evidence="4">
    <location>
        <begin position="1156"/>
        <end position="1176"/>
    </location>
</feature>
<evidence type="ECO:0000256" key="1">
    <source>
        <dbReference type="ARBA" id="ARBA00004141"/>
    </source>
</evidence>
<dbReference type="InterPro" id="IPR020846">
    <property type="entry name" value="MFS_dom"/>
</dbReference>
<feature type="region of interest" description="Disordered" evidence="3">
    <location>
        <begin position="1220"/>
        <end position="1256"/>
    </location>
</feature>
<feature type="region of interest" description="Disordered" evidence="3">
    <location>
        <begin position="959"/>
        <end position="996"/>
    </location>
</feature>
<feature type="compositionally biased region" description="Acidic residues" evidence="3">
    <location>
        <begin position="969"/>
        <end position="978"/>
    </location>
</feature>
<dbReference type="Gene3D" id="3.40.630.10">
    <property type="entry name" value="Zn peptidases"/>
    <property type="match status" value="1"/>
</dbReference>
<keyword evidence="4" id="KW-1133">Transmembrane helix</keyword>
<dbReference type="GO" id="GO:0022857">
    <property type="term" value="F:transmembrane transporter activity"/>
    <property type="evidence" value="ECO:0007669"/>
    <property type="project" value="InterPro"/>
</dbReference>
<dbReference type="PANTHER" id="PTHR10404:SF46">
    <property type="entry name" value="VACUOLAR PROTEIN SORTING-ASSOCIATED PROTEIN 70"/>
    <property type="match status" value="1"/>
</dbReference>
<reference evidence="7" key="1">
    <citation type="journal article" date="2017" name="Nat. Microbiol.">
        <title>Global analysis of biosynthetic gene clusters reveals vast potential of secondary metabolite production in Penicillium species.</title>
        <authorList>
            <person name="Nielsen J.C."/>
            <person name="Grijseels S."/>
            <person name="Prigent S."/>
            <person name="Ji B."/>
            <person name="Dainat J."/>
            <person name="Nielsen K.F."/>
            <person name="Frisvad J.C."/>
            <person name="Workman M."/>
            <person name="Nielsen J."/>
        </authorList>
    </citation>
    <scope>NUCLEOTIDE SEQUENCE [LARGE SCALE GENOMIC DNA]</scope>
    <source>
        <strain evidence="7">IBT 24891</strain>
    </source>
</reference>
<comment type="subcellular location">
    <subcellularLocation>
        <location evidence="1">Membrane</location>
        <topology evidence="1">Multi-pass membrane protein</topology>
    </subcellularLocation>
</comment>
<feature type="compositionally biased region" description="Acidic residues" evidence="3">
    <location>
        <begin position="1225"/>
        <end position="1236"/>
    </location>
</feature>
<dbReference type="Pfam" id="PF02225">
    <property type="entry name" value="PA"/>
    <property type="match status" value="1"/>
</dbReference>
<dbReference type="SUPFAM" id="SSF47672">
    <property type="entry name" value="Transferrin receptor-like dimerisation domain"/>
    <property type="match status" value="1"/>
</dbReference>
<dbReference type="GO" id="GO:0004180">
    <property type="term" value="F:carboxypeptidase activity"/>
    <property type="evidence" value="ECO:0007669"/>
    <property type="project" value="TreeGrafter"/>
</dbReference>
<evidence type="ECO:0000256" key="3">
    <source>
        <dbReference type="SAM" id="MobiDB-lite"/>
    </source>
</evidence>
<dbReference type="PROSITE" id="PS50850">
    <property type="entry name" value="MFS"/>
    <property type="match status" value="1"/>
</dbReference>
<proteinExistence type="inferred from homology"/>
<dbReference type="Gene3D" id="3.50.30.30">
    <property type="match status" value="1"/>
</dbReference>
<dbReference type="FunFam" id="3.50.30.30:FF:000008">
    <property type="entry name" value="Glutamate carboxypeptidase 2"/>
    <property type="match status" value="1"/>
</dbReference>
<dbReference type="InterPro" id="IPR003137">
    <property type="entry name" value="PA_domain"/>
</dbReference>
<dbReference type="Pfam" id="PF04253">
    <property type="entry name" value="TFR_dimer"/>
    <property type="match status" value="1"/>
</dbReference>
<feature type="transmembrane region" description="Helical" evidence="4">
    <location>
        <begin position="1124"/>
        <end position="1149"/>
    </location>
</feature>
<name>A0A1V6T4K3_9EURO</name>
<sequence length="1256" mass="138322">MREMREKDMPYSETTPLLEVHVAPRRQRYPHHVLRHTCTIVLGSLLVVATILFMIPGAILPREHGSIWSYAPWANPYPHKAWPQGFGLPYDQLQQVLLNTPSAAKAREWSEYYTAGPHLGGKNLSQALWTLKKWKEFGIEDTSLASYDIYLNYPQEHRLALLKKSGENTEVTFEATLEEDVLEEDPTSSLPDRVPAFHGYSASGNVTAQYVYANFGSYQDFEDLVNANVTLKGNIAIVKYGGLFRGLKVKRAQELGMVGVIIYSDPQEDGEITEENGYEAYPNGPARNPSAIQRGSTQFLSILPGDPTTPGYASKPGCERQDPYNSIPAIPSLPISYKEVLPILKALNGHGPKASEFGEWWQGGGLSHKGVEYNIGPSPKDVVINLYNQQEYVTTPLWDVIGVVKGHIADEVIVLGNHRDAWIAGGAGDPNSGSAALNEVIRSFGEAMKAGWKPLRTIVFASWDGEEYGLLGSTEWVEENLPWLSKANVAYLNVDVATAGTSFEPRAAPLLNQVIYEVTGLVQSPNQTVPGQTVRDVWSGQIATMGSGSDFTAFQDFAGVASLDFGFGRGANDPVYHYHSNYDSFAWMEKYGDKNWEYHITTTKLWALAAARLIETPVISFNATDYALGLGSYLTKIKPTADRLPEGHHFDFSGLDLSIVEFLEAAKTFDAWSADLNTKLGEKIPWYHWWKKVRLLFQVRIANDKYKGIERAFLYQPGLDGRDWFKHVVFAPGIWTGYSGATYPGLVESLEAGDVENAKPELIEYVGVPKPEVAKWSGIASAVASVSQATMAVPWGTLSDYVGRKPIIISGQIFTMLFSIVLGMSSNLSMVLASRILIGLMNGNVGIIRTMVAEIVPERELQPRAFSIMPMVWTIGSIFGPAFGGALARPAEKHPNLFGGSEFLKKYPFALPNLVSACFFIVGITTGVLFLRETLSTKRDRYDPGLVLGQALISPCTSSRKHHSTFKDEDGEDEDEEQAPLLSENRPASSKKRESKPVVRPSWSHIFTPQSILVLISYTLVSGLGMAFDSIFPVFLHWPVQELENNPEVNLPFKFTSGFGIDAQTIGLFYTISGIAGMITQFLFFPPIVRRFGVLRCFRVSAIAMPIVFFLTPLTALAPEPLRIPSVLLILFAKLGCIVFAIPCSTILLTNSASSVTVLGTLNGVATSVSALGRAAGPALIGTVFSWGVQKGYMLIPWWLLSLLTLTSVIPAIWIVEQDGPSREVEDESEEDEEVQNENTSASTYGAVDVSRDSRR</sequence>
<feature type="transmembrane region" description="Helical" evidence="4">
    <location>
        <begin position="1196"/>
        <end position="1216"/>
    </location>
</feature>
<dbReference type="InterPro" id="IPR036757">
    <property type="entry name" value="TFR-like_dimer_dom_sf"/>
</dbReference>
<evidence type="ECO:0000256" key="4">
    <source>
        <dbReference type="SAM" id="Phobius"/>
    </source>
</evidence>
<dbReference type="SUPFAM" id="SSF52025">
    <property type="entry name" value="PA domain"/>
    <property type="match status" value="1"/>
</dbReference>
<dbReference type="CDD" id="cd02121">
    <property type="entry name" value="PA_GCPII_like"/>
    <property type="match status" value="1"/>
</dbReference>
<feature type="transmembrane region" description="Helical" evidence="4">
    <location>
        <begin position="868"/>
        <end position="889"/>
    </location>
</feature>
<feature type="transmembrane region" description="Helical" evidence="4">
    <location>
        <begin position="909"/>
        <end position="931"/>
    </location>
</feature>
<dbReference type="SUPFAM" id="SSF103473">
    <property type="entry name" value="MFS general substrate transporter"/>
    <property type="match status" value="1"/>
</dbReference>
<keyword evidence="7" id="KW-1185">Reference proteome</keyword>
<dbReference type="InterPro" id="IPR007484">
    <property type="entry name" value="Peptidase_M28"/>
</dbReference>
<comment type="similarity">
    <text evidence="2">Belongs to the peptidase M28 family. M28B subfamily.</text>
</comment>